<evidence type="ECO:0000256" key="11">
    <source>
        <dbReference type="ARBA" id="ARBA00023180"/>
    </source>
</evidence>
<evidence type="ECO:0000256" key="15">
    <source>
        <dbReference type="ARBA" id="ARBA00034104"/>
    </source>
</evidence>
<dbReference type="GO" id="GO:0022824">
    <property type="term" value="F:transmitter-gated monoatomic ion channel activity"/>
    <property type="evidence" value="ECO:0007669"/>
    <property type="project" value="UniProtKB-ARBA"/>
</dbReference>
<dbReference type="InterPro" id="IPR015683">
    <property type="entry name" value="Ionotropic_Glu_rcpt"/>
</dbReference>
<keyword evidence="13" id="KW-1071">Ligand-gated ion channel</keyword>
<protein>
    <recommendedName>
        <fullName evidence="21">Glutamate receptor 1</fullName>
    </recommendedName>
</protein>
<dbReference type="InterPro" id="IPR019594">
    <property type="entry name" value="Glu/Gly-bd"/>
</dbReference>
<evidence type="ECO:0000256" key="12">
    <source>
        <dbReference type="ARBA" id="ARBA00023257"/>
    </source>
</evidence>
<keyword evidence="12" id="KW-0628">Postsynaptic cell membrane</keyword>
<feature type="domain" description="Ionotropic glutamate receptor C-terminal" evidence="17">
    <location>
        <begin position="493"/>
        <end position="892"/>
    </location>
</feature>
<evidence type="ECO:0000256" key="6">
    <source>
        <dbReference type="ARBA" id="ARBA00022989"/>
    </source>
</evidence>
<dbReference type="Proteomes" id="UP001430953">
    <property type="component" value="Unassembled WGS sequence"/>
</dbReference>
<evidence type="ECO:0000256" key="14">
    <source>
        <dbReference type="ARBA" id="ARBA00023303"/>
    </source>
</evidence>
<evidence type="ECO:0000256" key="9">
    <source>
        <dbReference type="ARBA" id="ARBA00023136"/>
    </source>
</evidence>
<keyword evidence="10" id="KW-0675">Receptor</keyword>
<dbReference type="SUPFAM" id="SSF53850">
    <property type="entry name" value="Periplasmic binding protein-like II"/>
    <property type="match status" value="1"/>
</dbReference>
<feature type="transmembrane region" description="Helical" evidence="16">
    <location>
        <begin position="627"/>
        <end position="646"/>
    </location>
</feature>
<keyword evidence="11" id="KW-0325">Glycoprotein</keyword>
<dbReference type="InterPro" id="IPR028082">
    <property type="entry name" value="Peripla_BP_I"/>
</dbReference>
<keyword evidence="14" id="KW-0407">Ion channel</keyword>
<keyword evidence="7" id="KW-0770">Synapse</keyword>
<dbReference type="FunFam" id="3.40.190.10:FF:000087">
    <property type="entry name" value="glutamate receptor 4 isoform X2"/>
    <property type="match status" value="1"/>
</dbReference>
<comment type="subcellular location">
    <subcellularLocation>
        <location evidence="15">Postsynaptic cell membrane</location>
        <topology evidence="15">Multi-pass membrane protein</topology>
    </subcellularLocation>
</comment>
<dbReference type="FunFam" id="1.10.287.70:FF:000067">
    <property type="entry name" value="glutamate receptor 2 isoform X1"/>
    <property type="match status" value="1"/>
</dbReference>
<evidence type="ECO:0000313" key="20">
    <source>
        <dbReference type="Proteomes" id="UP001430953"/>
    </source>
</evidence>
<gene>
    <name evidence="19" type="ORF">PUN28_011044</name>
</gene>
<reference evidence="19 20" key="1">
    <citation type="submission" date="2023-03" db="EMBL/GenBank/DDBJ databases">
        <title>High recombination rates correlate with genetic variation in Cardiocondyla obscurior ants.</title>
        <authorList>
            <person name="Errbii M."/>
        </authorList>
    </citation>
    <scope>NUCLEOTIDE SEQUENCE [LARGE SCALE GENOMIC DNA]</scope>
    <source>
        <strain evidence="19">Alpha-2009</strain>
        <tissue evidence="19">Whole body</tissue>
    </source>
</reference>
<dbReference type="InterPro" id="IPR001320">
    <property type="entry name" value="Iontro_rcpt_C"/>
</dbReference>
<dbReference type="AlphaFoldDB" id="A0AAW2FJ92"/>
<evidence type="ECO:0000313" key="19">
    <source>
        <dbReference type="EMBL" id="KAL0115888.1"/>
    </source>
</evidence>
<evidence type="ECO:0000256" key="16">
    <source>
        <dbReference type="SAM" id="Phobius"/>
    </source>
</evidence>
<dbReference type="FunFam" id="3.40.190.10:FF:000001">
    <property type="entry name" value="Glutamate receptor ionotropic, kainate 2"/>
    <property type="match status" value="1"/>
</dbReference>
<feature type="transmembrane region" description="Helical" evidence="16">
    <location>
        <begin position="916"/>
        <end position="938"/>
    </location>
</feature>
<feature type="domain" description="Ionotropic glutamate receptor L-glutamate and glycine-binding" evidence="18">
    <location>
        <begin position="503"/>
        <end position="571"/>
    </location>
</feature>
<accession>A0AAW2FJ92</accession>
<dbReference type="InterPro" id="IPR001828">
    <property type="entry name" value="ANF_lig-bd_rcpt"/>
</dbReference>
<dbReference type="Pfam" id="PF00060">
    <property type="entry name" value="Lig_chan"/>
    <property type="match status" value="1"/>
</dbReference>
<evidence type="ECO:0000256" key="2">
    <source>
        <dbReference type="ARBA" id="ARBA00022448"/>
    </source>
</evidence>
<dbReference type="Pfam" id="PF01094">
    <property type="entry name" value="ANF_receptor"/>
    <property type="match status" value="1"/>
</dbReference>
<name>A0AAW2FJ92_9HYME</name>
<keyword evidence="8" id="KW-0406">Ion transport</keyword>
<dbReference type="Gene3D" id="3.40.50.2300">
    <property type="match status" value="2"/>
</dbReference>
<dbReference type="Gene3D" id="3.40.190.10">
    <property type="entry name" value="Periplasmic binding protein-like II"/>
    <property type="match status" value="2"/>
</dbReference>
<evidence type="ECO:0000256" key="3">
    <source>
        <dbReference type="ARBA" id="ARBA00022475"/>
    </source>
</evidence>
<dbReference type="Gene3D" id="1.10.287.70">
    <property type="match status" value="1"/>
</dbReference>
<feature type="transmembrane region" description="Helical" evidence="16">
    <location>
        <begin position="728"/>
        <end position="750"/>
    </location>
</feature>
<evidence type="ECO:0000256" key="5">
    <source>
        <dbReference type="ARBA" id="ARBA00022729"/>
    </source>
</evidence>
<evidence type="ECO:0000256" key="10">
    <source>
        <dbReference type="ARBA" id="ARBA00023170"/>
    </source>
</evidence>
<dbReference type="EMBL" id="JADYXP020000010">
    <property type="protein sequence ID" value="KAL0115888.1"/>
    <property type="molecule type" value="Genomic_DNA"/>
</dbReference>
<dbReference type="SUPFAM" id="SSF53822">
    <property type="entry name" value="Periplasmic binding protein-like I"/>
    <property type="match status" value="1"/>
</dbReference>
<dbReference type="GO" id="GO:0045211">
    <property type="term" value="C:postsynaptic membrane"/>
    <property type="evidence" value="ECO:0007669"/>
    <property type="project" value="UniProtKB-SubCell"/>
</dbReference>
<keyword evidence="5" id="KW-0732">Signal</keyword>
<keyword evidence="6 16" id="KW-1133">Transmembrane helix</keyword>
<keyword evidence="3" id="KW-1003">Cell membrane</keyword>
<keyword evidence="2" id="KW-0813">Transport</keyword>
<comment type="similarity">
    <text evidence="1">Belongs to the glutamate-gated ion channel (TC 1.A.10.1) family.</text>
</comment>
<evidence type="ECO:0000256" key="1">
    <source>
        <dbReference type="ARBA" id="ARBA00008685"/>
    </source>
</evidence>
<keyword evidence="4 16" id="KW-0812">Transmembrane</keyword>
<evidence type="ECO:0000259" key="17">
    <source>
        <dbReference type="SMART" id="SM00079"/>
    </source>
</evidence>
<keyword evidence="9 16" id="KW-0472">Membrane</keyword>
<dbReference type="Pfam" id="PF10613">
    <property type="entry name" value="Lig_chan-Glu_bd"/>
    <property type="match status" value="1"/>
</dbReference>
<evidence type="ECO:0000256" key="7">
    <source>
        <dbReference type="ARBA" id="ARBA00023018"/>
    </source>
</evidence>
<dbReference type="SMART" id="SM00918">
    <property type="entry name" value="Lig_chan-Glu_bd"/>
    <property type="match status" value="1"/>
</dbReference>
<dbReference type="CDD" id="cd06380">
    <property type="entry name" value="PBP1_iGluR_AMPA"/>
    <property type="match status" value="1"/>
</dbReference>
<evidence type="ECO:0000256" key="8">
    <source>
        <dbReference type="ARBA" id="ARBA00023065"/>
    </source>
</evidence>
<evidence type="ECO:0000256" key="4">
    <source>
        <dbReference type="ARBA" id="ARBA00022692"/>
    </source>
</evidence>
<comment type="caution">
    <text evidence="19">The sequence shown here is derived from an EMBL/GenBank/DDBJ whole genome shotgun (WGS) entry which is preliminary data.</text>
</comment>
<dbReference type="SMART" id="SM00079">
    <property type="entry name" value="PBPe"/>
    <property type="match status" value="1"/>
</dbReference>
<evidence type="ECO:0000256" key="13">
    <source>
        <dbReference type="ARBA" id="ARBA00023286"/>
    </source>
</evidence>
<dbReference type="CDD" id="cd13715">
    <property type="entry name" value="PBP2_iGluR_AMPA"/>
    <property type="match status" value="1"/>
</dbReference>
<proteinExistence type="inferred from homology"/>
<organism evidence="19 20">
    <name type="scientific">Cardiocondyla obscurior</name>
    <dbReference type="NCBI Taxonomy" id="286306"/>
    <lineage>
        <taxon>Eukaryota</taxon>
        <taxon>Metazoa</taxon>
        <taxon>Ecdysozoa</taxon>
        <taxon>Arthropoda</taxon>
        <taxon>Hexapoda</taxon>
        <taxon>Insecta</taxon>
        <taxon>Pterygota</taxon>
        <taxon>Neoptera</taxon>
        <taxon>Endopterygota</taxon>
        <taxon>Hymenoptera</taxon>
        <taxon>Apocrita</taxon>
        <taxon>Aculeata</taxon>
        <taxon>Formicoidea</taxon>
        <taxon>Formicidae</taxon>
        <taxon>Myrmicinae</taxon>
        <taxon>Cardiocondyla</taxon>
    </lineage>
</organism>
<feature type="transmembrane region" description="Helical" evidence="16">
    <location>
        <begin position="52"/>
        <end position="73"/>
    </location>
</feature>
<evidence type="ECO:0008006" key="21">
    <source>
        <dbReference type="Google" id="ProtNLM"/>
    </source>
</evidence>
<dbReference type="GO" id="GO:0007166">
    <property type="term" value="P:cell surface receptor signaling pathway"/>
    <property type="evidence" value="ECO:0007669"/>
    <property type="project" value="UniProtKB-ARBA"/>
</dbReference>
<sequence>MLPVVHETGGPPSSRRRRRATAISLITAALTVSGRAEINARNTGAGRNSRLTSIATMMTMALTVLLVLVPAAFPEKIPIGAIFEQGTDEVQSAFKFAMMNHNQNITTRKFELQAFVDVINTADAYKLSRLICSQFSRGVFSMLGAVSPDSFDTLHSYSNTFQMPFVTPWFPEKVLTPSSGLLDFAISMRPDYHRAIIDTVRYYGWKKIIYLYDSHDGLLRLQQIYQGLKPGNESFQVETVKRIQNMSEAIDFLRSLEELNRWSNKYVVLDCPTDMAKDIVVSHVRDVALGKRTYHYLLSGLIMDDRWESEVIEYGAINITGFRIVDATRPHVKDFLAAWHRLDPATSQGAGRESISAQAALMYDAVFVLVEAFNKYLRKRTDKNNMRRVTTGSNQPINGTKPLDCYHNRGWVTPWEHGDKISRLLRKVEIEGLTGEIRFNDDGRRQNYTLHVVEMTVNSAMVKVAEWTDEAGFQAIAAKYVRLRPHEIEKNKTYIITTILEEPYMIAKRSDMGEVLMGNDGYEGYCKDLADLIAKKLGISYELRIVKDRKHGSENPDVPGGWDGMVGELIRKEADIAIAPLTITSERERVIDFSKPFMSLGISIMIKKPIKQKPGVFSFLNPLSKEIWVCVIFSYIAVSIVLFIVSRFSPYEWRVLTISSSTDSAISGRNDPGLQHPHTPQGSPHMPTSSMANDFSIVNSLWFALAAFMQQSCDISPRSISGRIAGSVWWFFTLILICSYTANLAAFLTIERMVTPINSPEDLAAQTEVQYGTLTNSTTLDFFRKSQIGLYSKMWEFMNSRRDVFVTTYEEGIEKVRTSKGKYAFLLESPTNDYINEREPCDTIKVGRNLDAKGFGVATPLGSPLKDPINLAVLSLKENGELAKLYERWWYERTECRHGDKPDATRNELSLSNVAGIFYILIGGLLLALAVALLEFCYKSHTEATRAKIPLSDAMKAKARLTIGGGRDFDNGRRGKKRVLAAEVPTLTTFAPKYYAPANAIGNTEGDQVHSNTHTQV</sequence>
<keyword evidence="20" id="KW-1185">Reference proteome</keyword>
<dbReference type="FunFam" id="3.40.50.2300:FF:000186">
    <property type="entry name" value="Glutamate receptor 1"/>
    <property type="match status" value="1"/>
</dbReference>
<dbReference type="PANTHER" id="PTHR18966">
    <property type="entry name" value="IONOTROPIC GLUTAMATE RECEPTOR"/>
    <property type="match status" value="1"/>
</dbReference>
<evidence type="ECO:0000259" key="18">
    <source>
        <dbReference type="SMART" id="SM00918"/>
    </source>
</evidence>